<reference evidence="1 2" key="1">
    <citation type="submission" date="2018-01" db="EMBL/GenBank/DDBJ databases">
        <title>Genomic Encyclopedia of Type Strains, Phase III (KMG-III): the genomes of soil and plant-associated and newly described type strains.</title>
        <authorList>
            <person name="Whitman W."/>
        </authorList>
    </citation>
    <scope>NUCLEOTIDE SEQUENCE [LARGE SCALE GENOMIC DNA]</scope>
    <source>
        <strain evidence="1 2">HKI456</strain>
    </source>
</reference>
<comment type="caution">
    <text evidence="1">The sequence shown here is derived from an EMBL/GenBank/DDBJ whole genome shotgun (WGS) entry which is preliminary data.</text>
</comment>
<gene>
    <name evidence="1" type="ORF">B0O95_10238</name>
</gene>
<dbReference type="EMBL" id="PRDW01000002">
    <property type="protein sequence ID" value="PPB84641.1"/>
    <property type="molecule type" value="Genomic_DNA"/>
</dbReference>
<evidence type="ECO:0000313" key="2">
    <source>
        <dbReference type="Proteomes" id="UP000243096"/>
    </source>
</evidence>
<name>A0A2P5KD57_9BURK</name>
<dbReference type="Proteomes" id="UP000243096">
    <property type="component" value="Unassembled WGS sequence"/>
</dbReference>
<organism evidence="1 2">
    <name type="scientific">Mycetohabitans endofungorum</name>
    <dbReference type="NCBI Taxonomy" id="417203"/>
    <lineage>
        <taxon>Bacteria</taxon>
        <taxon>Pseudomonadati</taxon>
        <taxon>Pseudomonadota</taxon>
        <taxon>Betaproteobacteria</taxon>
        <taxon>Burkholderiales</taxon>
        <taxon>Burkholderiaceae</taxon>
        <taxon>Mycetohabitans</taxon>
    </lineage>
</organism>
<protein>
    <submittedName>
        <fullName evidence="1">Uncharacterized protein</fullName>
    </submittedName>
</protein>
<evidence type="ECO:0000313" key="1">
    <source>
        <dbReference type="EMBL" id="PPB84641.1"/>
    </source>
</evidence>
<dbReference type="AlphaFoldDB" id="A0A2P5KD57"/>
<keyword evidence="2" id="KW-1185">Reference proteome</keyword>
<proteinExistence type="predicted"/>
<accession>A0A2P5KD57</accession>
<sequence>MFLARLLADPTVLTHFAMRDEDVLTDNISFGYNTITGNKPKENHNTVFLWEVDSWIVPQSEQDIKGKVQITNDSPSSFGDLSPYTPLANRNYLIGYAVDNTRDAIVATLRIEAQGSGKYKVIEPQESDGALSFQLNDDPTTRSVSYSFRAPNGTSAQGNGDWVGVWKGSTIANLYDTTKSPIGTKLLTMDQSYGNDRLTLPGGQSFESGATYMLGYFKSGAQSGNSNALKRTTLAAVITFKGP</sequence>